<dbReference type="Gene3D" id="2.60.120.200">
    <property type="match status" value="1"/>
</dbReference>
<keyword evidence="11" id="KW-1133">Transmembrane helix</keyword>
<dbReference type="PANTHER" id="PTHR31062">
    <property type="entry name" value="XYLOGLUCAN ENDOTRANSGLUCOSYLASE/HYDROLASE PROTEIN 8-RELATED"/>
    <property type="match status" value="1"/>
</dbReference>
<evidence type="ECO:0000256" key="6">
    <source>
        <dbReference type="ARBA" id="ARBA00022801"/>
    </source>
</evidence>
<keyword evidence="5" id="KW-0732">Signal</keyword>
<dbReference type="GO" id="GO:0004553">
    <property type="term" value="F:hydrolase activity, hydrolyzing O-glycosyl compounds"/>
    <property type="evidence" value="ECO:0007669"/>
    <property type="project" value="InterPro"/>
</dbReference>
<organism evidence="13 14">
    <name type="scientific">Linum tenue</name>
    <dbReference type="NCBI Taxonomy" id="586396"/>
    <lineage>
        <taxon>Eukaryota</taxon>
        <taxon>Viridiplantae</taxon>
        <taxon>Streptophyta</taxon>
        <taxon>Embryophyta</taxon>
        <taxon>Tracheophyta</taxon>
        <taxon>Spermatophyta</taxon>
        <taxon>Magnoliopsida</taxon>
        <taxon>eudicotyledons</taxon>
        <taxon>Gunneridae</taxon>
        <taxon>Pentapetalae</taxon>
        <taxon>rosids</taxon>
        <taxon>fabids</taxon>
        <taxon>Malpighiales</taxon>
        <taxon>Linaceae</taxon>
        <taxon>Linum</taxon>
    </lineage>
</organism>
<dbReference type="EMBL" id="CAMGYJ010000004">
    <property type="protein sequence ID" value="CAI0397650.1"/>
    <property type="molecule type" value="Genomic_DNA"/>
</dbReference>
<name>A0AAV0IJ86_9ROSI</name>
<keyword evidence="7" id="KW-1015">Disulfide bond</keyword>
<dbReference type="Pfam" id="PF06955">
    <property type="entry name" value="XET_C"/>
    <property type="match status" value="1"/>
</dbReference>
<comment type="PTM">
    <text evidence="10">Contains at least one intrachain disulfide bond essential for its enzymatic activity.</text>
</comment>
<comment type="caution">
    <text evidence="13">The sequence shown here is derived from an EMBL/GenBank/DDBJ whole genome shotgun (WGS) entry which is preliminary data.</text>
</comment>
<dbReference type="GO" id="GO:0048046">
    <property type="term" value="C:apoplast"/>
    <property type="evidence" value="ECO:0007669"/>
    <property type="project" value="UniProtKB-SubCell"/>
</dbReference>
<keyword evidence="3 10" id="KW-0964">Secreted</keyword>
<evidence type="ECO:0000256" key="8">
    <source>
        <dbReference type="ARBA" id="ARBA00023180"/>
    </source>
</evidence>
<sequence>MLHPNIDYISIPQSIDSTITKVTTQITFIISSRRSLSFIHQYRIYQYLIMGSLLCYRWLKSPYRGHHHEAFGMVAIGVMMIMLIAGPQQAIASQNFFQDVDITWGGGRGKILDGGNMISLSLDRDSGSGFQSKLDYMYARIDTQIKLVPGNSAGTVVAYYMSSQGPVHDEIDFEFLGNVSGQPYILHTNVYTHGQGSREMQFYLWFDPTRNFHTYTIIWKPQHIIFMVDEIPIRVFKNLVKYGIPYPRKQPMKLYSSLWDAEDWATRGGLVKTDWTMAPFTAYFRNLAAHQYKNFTHNGSGSFRQLGRDDLGPYARKRLRWAQMHFMIYDYCTDFNRFPQGPPPECKHARI</sequence>
<evidence type="ECO:0000313" key="14">
    <source>
        <dbReference type="Proteomes" id="UP001154282"/>
    </source>
</evidence>
<dbReference type="FunFam" id="2.60.120.200:FF:000025">
    <property type="entry name" value="Xyloglucan endotransglucosylase/hydrolase"/>
    <property type="match status" value="1"/>
</dbReference>
<dbReference type="CDD" id="cd02176">
    <property type="entry name" value="GH16_XET"/>
    <property type="match status" value="1"/>
</dbReference>
<dbReference type="Pfam" id="PF00722">
    <property type="entry name" value="Glyco_hydro_16"/>
    <property type="match status" value="1"/>
</dbReference>
<comment type="function">
    <text evidence="10">Catalyzes xyloglucan endohydrolysis (XEH) and/or endotransglycosylation (XET). Cleaves and religates xyloglucan polymers, an essential constituent of the primary cell wall, and thereby participates in cell wall construction of growing tissues.</text>
</comment>
<keyword evidence="1 10" id="KW-0134">Cell wall</keyword>
<keyword evidence="4 10" id="KW-0808">Transferase</keyword>
<evidence type="ECO:0000256" key="11">
    <source>
        <dbReference type="SAM" id="Phobius"/>
    </source>
</evidence>
<evidence type="ECO:0000256" key="2">
    <source>
        <dbReference type="ARBA" id="ARBA00022523"/>
    </source>
</evidence>
<keyword evidence="9 10" id="KW-0326">Glycosidase</keyword>
<dbReference type="GO" id="GO:0010411">
    <property type="term" value="P:xyloglucan metabolic process"/>
    <property type="evidence" value="ECO:0007669"/>
    <property type="project" value="InterPro"/>
</dbReference>
<keyword evidence="6 10" id="KW-0378">Hydrolase</keyword>
<dbReference type="InterPro" id="IPR013320">
    <property type="entry name" value="ConA-like_dom_sf"/>
</dbReference>
<keyword evidence="14" id="KW-1185">Reference proteome</keyword>
<comment type="similarity">
    <text evidence="10">Belongs to the glycosyl hydrolase 16 family.</text>
</comment>
<accession>A0AAV0IJ86</accession>
<dbReference type="PROSITE" id="PS51762">
    <property type="entry name" value="GH16_2"/>
    <property type="match status" value="1"/>
</dbReference>
<dbReference type="InterPro" id="IPR010713">
    <property type="entry name" value="XET_C"/>
</dbReference>
<evidence type="ECO:0000256" key="10">
    <source>
        <dbReference type="RuleBase" id="RU361120"/>
    </source>
</evidence>
<dbReference type="AlphaFoldDB" id="A0AAV0IJ86"/>
<evidence type="ECO:0000256" key="3">
    <source>
        <dbReference type="ARBA" id="ARBA00022525"/>
    </source>
</evidence>
<keyword evidence="11" id="KW-0472">Membrane</keyword>
<dbReference type="EC" id="2.4.1.207" evidence="10"/>
<evidence type="ECO:0000256" key="9">
    <source>
        <dbReference type="ARBA" id="ARBA00023295"/>
    </source>
</evidence>
<dbReference type="InterPro" id="IPR000757">
    <property type="entry name" value="Beta-glucanase-like"/>
</dbReference>
<dbReference type="InterPro" id="IPR044791">
    <property type="entry name" value="Beta-glucanase/XTH"/>
</dbReference>
<feature type="domain" description="GH16" evidence="12">
    <location>
        <begin position="56"/>
        <end position="284"/>
    </location>
</feature>
<evidence type="ECO:0000313" key="13">
    <source>
        <dbReference type="EMBL" id="CAI0397650.1"/>
    </source>
</evidence>
<protein>
    <recommendedName>
        <fullName evidence="10">Xyloglucan endotransglucosylase/hydrolase</fullName>
        <ecNumber evidence="10">2.4.1.207</ecNumber>
    </recommendedName>
</protein>
<keyword evidence="2 10" id="KW-0052">Apoplast</keyword>
<evidence type="ECO:0000256" key="5">
    <source>
        <dbReference type="ARBA" id="ARBA00022729"/>
    </source>
</evidence>
<feature type="transmembrane region" description="Helical" evidence="11">
    <location>
        <begin position="71"/>
        <end position="91"/>
    </location>
</feature>
<keyword evidence="10" id="KW-0961">Cell wall biogenesis/degradation</keyword>
<evidence type="ECO:0000256" key="1">
    <source>
        <dbReference type="ARBA" id="ARBA00022512"/>
    </source>
</evidence>
<evidence type="ECO:0000259" key="12">
    <source>
        <dbReference type="PROSITE" id="PS51762"/>
    </source>
</evidence>
<comment type="subcellular location">
    <subcellularLocation>
        <location evidence="10">Secreted</location>
        <location evidence="10">Cell wall</location>
    </subcellularLocation>
    <subcellularLocation>
        <location evidence="10">Secreted</location>
        <location evidence="10">Extracellular space</location>
        <location evidence="10">Apoplast</location>
    </subcellularLocation>
</comment>
<keyword evidence="8" id="KW-0325">Glycoprotein</keyword>
<evidence type="ECO:0000256" key="7">
    <source>
        <dbReference type="ARBA" id="ARBA00023157"/>
    </source>
</evidence>
<evidence type="ECO:0000256" key="4">
    <source>
        <dbReference type="ARBA" id="ARBA00022679"/>
    </source>
</evidence>
<dbReference type="SUPFAM" id="SSF49899">
    <property type="entry name" value="Concanavalin A-like lectins/glucanases"/>
    <property type="match status" value="1"/>
</dbReference>
<dbReference type="GO" id="GO:0071555">
    <property type="term" value="P:cell wall organization"/>
    <property type="evidence" value="ECO:0007669"/>
    <property type="project" value="UniProtKB-KW"/>
</dbReference>
<reference evidence="13" key="1">
    <citation type="submission" date="2022-08" db="EMBL/GenBank/DDBJ databases">
        <authorList>
            <person name="Gutierrez-Valencia J."/>
        </authorList>
    </citation>
    <scope>NUCLEOTIDE SEQUENCE</scope>
</reference>
<gene>
    <name evidence="13" type="ORF">LITE_LOCUS9620</name>
</gene>
<dbReference type="PROSITE" id="PS01034">
    <property type="entry name" value="GH16_1"/>
    <property type="match status" value="1"/>
</dbReference>
<dbReference type="GO" id="GO:0042546">
    <property type="term" value="P:cell wall biogenesis"/>
    <property type="evidence" value="ECO:0007669"/>
    <property type="project" value="InterPro"/>
</dbReference>
<dbReference type="InterPro" id="IPR008263">
    <property type="entry name" value="GH16_AS"/>
</dbReference>
<keyword evidence="11" id="KW-0812">Transmembrane</keyword>
<dbReference type="GO" id="GO:0016762">
    <property type="term" value="F:xyloglucan:xyloglucosyl transferase activity"/>
    <property type="evidence" value="ECO:0007669"/>
    <property type="project" value="UniProtKB-EC"/>
</dbReference>
<dbReference type="Proteomes" id="UP001154282">
    <property type="component" value="Unassembled WGS sequence"/>
</dbReference>
<dbReference type="InterPro" id="IPR016455">
    <property type="entry name" value="XTH"/>
</dbReference>
<proteinExistence type="inferred from homology"/>